<sequence length="424" mass="48082">MILLQNALHRPTVRLLAIASVMAVFVPTAQAQQSSGNNMHWLRQQIEVLPEIHAAQQKRDASLSQADSYSRALYNPELGTGYEREGEQDNYQVSISQKIDWWDQKGSREQQAQFLRIQAEQDYRFNYQTILKNALLAFVNWQAAKQRYELALDQEQQLDQLIKLVKSRSANGDLGQIDVELTLLSLSQTLADTAQAVAAYHSAENRVRQWMPNWQPTTPVLNAAFWSNTQQFLTTDTSNPQQSDKELLQALPELRIAKAEWKIQQAQAETVRRGNKAEPTIGITAGQNGNTDVVGLNLSIPLNIRNNYSAVNQAALQGAYAAESEYLAKHRQLSYQLDSSRALATQYNLQQQRWKTLMQDSQSNSGELLKRQWKTGDLSTSQYLQALKQRIEGIQAGIVLDEESKLASINWLYNSGQINRIFNF</sequence>
<evidence type="ECO:0000313" key="4">
    <source>
        <dbReference type="Proteomes" id="UP000032749"/>
    </source>
</evidence>
<proteinExistence type="inferred from homology"/>
<keyword evidence="4" id="KW-1185">Reference proteome</keyword>
<dbReference type="STRING" id="698738.OLEAN_C37510"/>
<dbReference type="GO" id="GO:0015562">
    <property type="term" value="F:efflux transmembrane transporter activity"/>
    <property type="evidence" value="ECO:0007669"/>
    <property type="project" value="InterPro"/>
</dbReference>
<gene>
    <name evidence="3" type="ORF">OLEAN_C37510</name>
</gene>
<evidence type="ECO:0000256" key="2">
    <source>
        <dbReference type="SAM" id="SignalP"/>
    </source>
</evidence>
<evidence type="ECO:0000256" key="1">
    <source>
        <dbReference type="ARBA" id="ARBA00007613"/>
    </source>
</evidence>
<dbReference type="AlphaFoldDB" id="R4YS57"/>
<keyword evidence="2" id="KW-0732">Signal</keyword>
<reference evidence="3 4" key="1">
    <citation type="journal article" date="2013" name="Nat. Commun.">
        <title>Genome sequence and functional genomic analysis of the oil-degrading bacterium Oleispira antarctica.</title>
        <authorList>
            <person name="Kube M."/>
            <person name="Chernikova T.N."/>
            <person name="Al-Ramahi Y."/>
            <person name="Beloqui A."/>
            <person name="Lopez-Cortez N."/>
            <person name="Guazzaroni M.E."/>
            <person name="Heipieper H.J."/>
            <person name="Klages S."/>
            <person name="Kotsyurbenko O.R."/>
            <person name="Langer I."/>
            <person name="Nechitaylo T.Y."/>
            <person name="Lunsdorf H."/>
            <person name="Fernandez M."/>
            <person name="Juarez S."/>
            <person name="Ciordia S."/>
            <person name="Singer A."/>
            <person name="Kagan O."/>
            <person name="Egorova O."/>
            <person name="Petit P.A."/>
            <person name="Stogios P."/>
            <person name="Kim Y."/>
            <person name="Tchigvintsev A."/>
            <person name="Flick R."/>
            <person name="Denaro R."/>
            <person name="Genovese M."/>
            <person name="Albar J.P."/>
            <person name="Reva O.N."/>
            <person name="Martinez-Gomariz M."/>
            <person name="Tran H."/>
            <person name="Ferrer M."/>
            <person name="Savchenko A."/>
            <person name="Yakunin A.F."/>
            <person name="Yakimov M.M."/>
            <person name="Golyshina O.V."/>
            <person name="Reinhardt R."/>
            <person name="Golyshin P.N."/>
        </authorList>
    </citation>
    <scope>NUCLEOTIDE SEQUENCE [LARGE SCALE GENOMIC DNA]</scope>
</reference>
<dbReference type="SUPFAM" id="SSF56954">
    <property type="entry name" value="Outer membrane efflux proteins (OEP)"/>
    <property type="match status" value="1"/>
</dbReference>
<dbReference type="Pfam" id="PF02321">
    <property type="entry name" value="OEP"/>
    <property type="match status" value="1"/>
</dbReference>
<dbReference type="PATRIC" id="fig|698738.3.peg.3903"/>
<organism evidence="3 4">
    <name type="scientific">Oleispira antarctica RB-8</name>
    <dbReference type="NCBI Taxonomy" id="698738"/>
    <lineage>
        <taxon>Bacteria</taxon>
        <taxon>Pseudomonadati</taxon>
        <taxon>Pseudomonadota</taxon>
        <taxon>Gammaproteobacteria</taxon>
        <taxon>Oceanospirillales</taxon>
        <taxon>Oceanospirillaceae</taxon>
        <taxon>Oleispira</taxon>
    </lineage>
</organism>
<feature type="chain" id="PRO_5004383916" evidence="2">
    <location>
        <begin position="32"/>
        <end position="424"/>
    </location>
</feature>
<feature type="signal peptide" evidence="2">
    <location>
        <begin position="1"/>
        <end position="31"/>
    </location>
</feature>
<evidence type="ECO:0000313" key="3">
    <source>
        <dbReference type="EMBL" id="CCK77927.1"/>
    </source>
</evidence>
<dbReference type="EMBL" id="FO203512">
    <property type="protein sequence ID" value="CCK77927.1"/>
    <property type="molecule type" value="Genomic_DNA"/>
</dbReference>
<dbReference type="HOGENOM" id="CLU_040540_0_0_6"/>
<dbReference type="InterPro" id="IPR003423">
    <property type="entry name" value="OMP_efflux"/>
</dbReference>
<protein>
    <submittedName>
        <fullName evidence="3">RND outer membrane protein</fullName>
    </submittedName>
</protein>
<dbReference type="OrthoDB" id="5801460at2"/>
<name>R4YS57_OLEAN</name>
<dbReference type="Proteomes" id="UP000032749">
    <property type="component" value="Chromosome"/>
</dbReference>
<accession>R4YS57</accession>
<dbReference type="KEGG" id="oai:OLEAN_C37510"/>
<comment type="similarity">
    <text evidence="1">Belongs to the outer membrane factor (OMF) (TC 1.B.17) family.</text>
</comment>
<dbReference type="Gene3D" id="1.20.1600.10">
    <property type="entry name" value="Outer membrane efflux proteins (OEP)"/>
    <property type="match status" value="1"/>
</dbReference>